<organism evidence="2 3">
    <name type="scientific">Phytophthora lilii</name>
    <dbReference type="NCBI Taxonomy" id="2077276"/>
    <lineage>
        <taxon>Eukaryota</taxon>
        <taxon>Sar</taxon>
        <taxon>Stramenopiles</taxon>
        <taxon>Oomycota</taxon>
        <taxon>Peronosporomycetes</taxon>
        <taxon>Peronosporales</taxon>
        <taxon>Peronosporaceae</taxon>
        <taxon>Phytophthora</taxon>
    </lineage>
</organism>
<comment type="caution">
    <text evidence="2">The sequence shown here is derived from an EMBL/GenBank/DDBJ whole genome shotgun (WGS) entry which is preliminary data.</text>
</comment>
<accession>A0A9W6WHH4</accession>
<evidence type="ECO:0000256" key="1">
    <source>
        <dbReference type="SAM" id="MobiDB-lite"/>
    </source>
</evidence>
<dbReference type="AlphaFoldDB" id="A0A9W6WHH4"/>
<reference evidence="2" key="1">
    <citation type="submission" date="2023-04" db="EMBL/GenBank/DDBJ databases">
        <title>Phytophthora lilii NBRC 32176.</title>
        <authorList>
            <person name="Ichikawa N."/>
            <person name="Sato H."/>
            <person name="Tonouchi N."/>
        </authorList>
    </citation>
    <scope>NUCLEOTIDE SEQUENCE</scope>
    <source>
        <strain evidence="2">NBRC 32176</strain>
    </source>
</reference>
<gene>
    <name evidence="2" type="ORF">Plil01_000360300</name>
</gene>
<proteinExistence type="predicted"/>
<protein>
    <submittedName>
        <fullName evidence="2">Unnamed protein product</fullName>
    </submittedName>
</protein>
<evidence type="ECO:0000313" key="3">
    <source>
        <dbReference type="Proteomes" id="UP001165083"/>
    </source>
</evidence>
<dbReference type="OrthoDB" id="120373at2759"/>
<dbReference type="EMBL" id="BSXW01000142">
    <property type="protein sequence ID" value="GMF13089.1"/>
    <property type="molecule type" value="Genomic_DNA"/>
</dbReference>
<evidence type="ECO:0000313" key="2">
    <source>
        <dbReference type="EMBL" id="GMF13089.1"/>
    </source>
</evidence>
<sequence length="345" mass="39380">MMEEKPSGHGDEASTRPSVTGDSYPKCEPQLAKFCCACENDNPVILRKLCRECEAKQSDYSPSVELGVATEVYGLKRWQLSGFRHGSRFCAESYYRIDLDNYMVATFGSKIGWVREIARRDSVGRTLEARQQQKQEERNALLERLVPHFAIYATLIDLEEIDITALRQCSQRFASLAEALDSRRLGLKPNSEVCARFISIGQGDLKDIVDTMEEENFLLSCTDYSQRCHLQIHDGRSRREYQEEVKRELCITYLENSRGLRLPHKWEIRRSLFNDIFTRVTASLVGHIESSLSSAVRRRRLEADTDLALQQDISLAQFQLLPRYTDFGVSSDATVIVIGVVCAFI</sequence>
<dbReference type="Proteomes" id="UP001165083">
    <property type="component" value="Unassembled WGS sequence"/>
</dbReference>
<feature type="compositionally biased region" description="Basic and acidic residues" evidence="1">
    <location>
        <begin position="1"/>
        <end position="14"/>
    </location>
</feature>
<name>A0A9W6WHH4_9STRA</name>
<feature type="region of interest" description="Disordered" evidence="1">
    <location>
        <begin position="1"/>
        <end position="22"/>
    </location>
</feature>
<keyword evidence="3" id="KW-1185">Reference proteome</keyword>